<reference evidence="1 2" key="1">
    <citation type="submission" date="2018-06" db="EMBL/GenBank/DDBJ databases">
        <title>Comparative genomics reveals the genomic features of Rhizophagus irregularis, R. cerebriforme, R. diaphanum and Gigaspora rosea, and their symbiotic lifestyle signature.</title>
        <authorList>
            <person name="Morin E."/>
            <person name="San Clemente H."/>
            <person name="Chen E.C.H."/>
            <person name="De La Providencia I."/>
            <person name="Hainaut M."/>
            <person name="Kuo A."/>
            <person name="Kohler A."/>
            <person name="Murat C."/>
            <person name="Tang N."/>
            <person name="Roy S."/>
            <person name="Loubradou J."/>
            <person name="Henrissat B."/>
            <person name="Grigoriev I.V."/>
            <person name="Corradi N."/>
            <person name="Roux C."/>
            <person name="Martin F.M."/>
        </authorList>
    </citation>
    <scope>NUCLEOTIDE SEQUENCE [LARGE SCALE GENOMIC DNA]</scope>
    <source>
        <strain evidence="1 2">DAOM 227022</strain>
    </source>
</reference>
<evidence type="ECO:0000313" key="1">
    <source>
        <dbReference type="EMBL" id="RIA83698.1"/>
    </source>
</evidence>
<name>A0A397SCK3_9GLOM</name>
<protein>
    <submittedName>
        <fullName evidence="1">Uncharacterized protein</fullName>
    </submittedName>
</protein>
<organism evidence="1 2">
    <name type="scientific">Glomus cerebriforme</name>
    <dbReference type="NCBI Taxonomy" id="658196"/>
    <lineage>
        <taxon>Eukaryota</taxon>
        <taxon>Fungi</taxon>
        <taxon>Fungi incertae sedis</taxon>
        <taxon>Mucoromycota</taxon>
        <taxon>Glomeromycotina</taxon>
        <taxon>Glomeromycetes</taxon>
        <taxon>Glomerales</taxon>
        <taxon>Glomeraceae</taxon>
        <taxon>Glomus</taxon>
    </lineage>
</organism>
<evidence type="ECO:0000313" key="2">
    <source>
        <dbReference type="Proteomes" id="UP000265703"/>
    </source>
</evidence>
<gene>
    <name evidence="1" type="ORF">C1645_833382</name>
</gene>
<sequence length="354" mass="40732">MGWNDKKIIDILSTTVGFCPFTCKLGEYEIFIYGLGSSTRSDWNKAGNGYKSLIIYPYKKRSAIFVSEIEDNKCYIHIYQDFKLQKTFVNTIPDAVWKNSGYIRKFSGRQLFGLEDEITLQKLQKIFVPQCASHEWRCSNITPWSCNESKDHKQTLWEKFAEEYPNGMCRTAFMTRLQGSRFVYKDDLGSLCLECNECGYKIFASINTLITAHIKDESLKAFNLDELDEDEAVIIVDYKIRILPHNARETKSQFFGKRGWTLHSSLVYTKDTINNKLNIQVFDYWSDDTGQDAWYTASSLHTISQAIKRHVKLGGKIESGNDIVHEITEIKVTNLLPNQKAKIGTIAGIKSFHE</sequence>
<keyword evidence="2" id="KW-1185">Reference proteome</keyword>
<dbReference type="AlphaFoldDB" id="A0A397SCK3"/>
<dbReference type="STRING" id="658196.A0A397SCK3"/>
<dbReference type="OrthoDB" id="2308997at2759"/>
<dbReference type="Proteomes" id="UP000265703">
    <property type="component" value="Unassembled WGS sequence"/>
</dbReference>
<proteinExistence type="predicted"/>
<dbReference type="EMBL" id="QKYT01000548">
    <property type="protein sequence ID" value="RIA83698.1"/>
    <property type="molecule type" value="Genomic_DNA"/>
</dbReference>
<comment type="caution">
    <text evidence="1">The sequence shown here is derived from an EMBL/GenBank/DDBJ whole genome shotgun (WGS) entry which is preliminary data.</text>
</comment>
<accession>A0A397SCK3</accession>